<proteinExistence type="predicted"/>
<evidence type="ECO:0000313" key="1">
    <source>
        <dbReference type="EMBL" id="OQR97920.1"/>
    </source>
</evidence>
<comment type="caution">
    <text evidence="1">The sequence shown here is derived from an EMBL/GenBank/DDBJ whole genome shotgun (WGS) entry which is preliminary data.</text>
</comment>
<keyword evidence="2" id="KW-1185">Reference proteome</keyword>
<protein>
    <submittedName>
        <fullName evidence="1">Uncharacterized protein</fullName>
    </submittedName>
</protein>
<dbReference type="STRING" id="1202772.A0A1V9ZJB8"/>
<organism evidence="1 2">
    <name type="scientific">Achlya hypogyna</name>
    <name type="common">Oomycete</name>
    <name type="synonym">Protoachlya hypogyna</name>
    <dbReference type="NCBI Taxonomy" id="1202772"/>
    <lineage>
        <taxon>Eukaryota</taxon>
        <taxon>Sar</taxon>
        <taxon>Stramenopiles</taxon>
        <taxon>Oomycota</taxon>
        <taxon>Saprolegniomycetes</taxon>
        <taxon>Saprolegniales</taxon>
        <taxon>Achlyaceae</taxon>
        <taxon>Achlya</taxon>
    </lineage>
</organism>
<dbReference type="AlphaFoldDB" id="A0A1V9ZJB8"/>
<evidence type="ECO:0000313" key="2">
    <source>
        <dbReference type="Proteomes" id="UP000243579"/>
    </source>
</evidence>
<gene>
    <name evidence="1" type="ORF">ACHHYP_09436</name>
</gene>
<sequence>MARVEKAVADLEALSMAAASPQDLRELLTVVFTTSPIPSNPSTVIVEEVLASFSRVPDLARCNVVLTFDGYVTKEGEGSSKFKSVRISAEEVEQYQAYQQNAIEVFRRHLGLSETAVRETFDDEFQIKRRTTARASILREMEPATGATFTAITLSKRMGFALAVREALKHVHTPFVLIHQHDWTFLHPIDASAICSAMQSLPETIKYVGFHSRKTLQKKSRPSLPPPTPVDLAGLCVAPLYFWYDKPHIARTEHYRNFVFGHGRFQPGDFIEDTLGHSMLADLKARGADAHPEYGTWSYLCKDDPEQPALRHTSGRHFREVVHMRSRRVKKAKDEE</sequence>
<dbReference type="Proteomes" id="UP000243579">
    <property type="component" value="Unassembled WGS sequence"/>
</dbReference>
<reference evidence="1 2" key="1">
    <citation type="journal article" date="2014" name="Genome Biol. Evol.">
        <title>The secreted proteins of Achlya hypogyna and Thraustotheca clavata identify the ancestral oomycete secretome and reveal gene acquisitions by horizontal gene transfer.</title>
        <authorList>
            <person name="Misner I."/>
            <person name="Blouin N."/>
            <person name="Leonard G."/>
            <person name="Richards T.A."/>
            <person name="Lane C.E."/>
        </authorList>
    </citation>
    <scope>NUCLEOTIDE SEQUENCE [LARGE SCALE GENOMIC DNA]</scope>
    <source>
        <strain evidence="1 2">ATCC 48635</strain>
    </source>
</reference>
<name>A0A1V9ZJB8_ACHHY</name>
<dbReference type="EMBL" id="JNBR01000093">
    <property type="protein sequence ID" value="OQR97920.1"/>
    <property type="molecule type" value="Genomic_DNA"/>
</dbReference>
<accession>A0A1V9ZJB8</accession>
<dbReference type="OrthoDB" id="414322at2759"/>